<evidence type="ECO:0000256" key="1">
    <source>
        <dbReference type="SAM" id="Phobius"/>
    </source>
</evidence>
<feature type="transmembrane region" description="Helical" evidence="1">
    <location>
        <begin position="36"/>
        <end position="59"/>
    </location>
</feature>
<comment type="caution">
    <text evidence="2">The sequence shown here is derived from an EMBL/GenBank/DDBJ whole genome shotgun (WGS) entry which is preliminary data.</text>
</comment>
<organism evidence="2 3">
    <name type="scientific">Clathrus columnatus</name>
    <dbReference type="NCBI Taxonomy" id="1419009"/>
    <lineage>
        <taxon>Eukaryota</taxon>
        <taxon>Fungi</taxon>
        <taxon>Dikarya</taxon>
        <taxon>Basidiomycota</taxon>
        <taxon>Agaricomycotina</taxon>
        <taxon>Agaricomycetes</taxon>
        <taxon>Phallomycetidae</taxon>
        <taxon>Phallales</taxon>
        <taxon>Clathraceae</taxon>
        <taxon>Clathrus</taxon>
    </lineage>
</organism>
<evidence type="ECO:0000313" key="3">
    <source>
        <dbReference type="Proteomes" id="UP001050691"/>
    </source>
</evidence>
<keyword evidence="1" id="KW-0472">Membrane</keyword>
<gene>
    <name evidence="2" type="ORF">Clacol_010345</name>
</gene>
<reference evidence="2" key="1">
    <citation type="submission" date="2021-10" db="EMBL/GenBank/DDBJ databases">
        <title>De novo Genome Assembly of Clathrus columnatus (Basidiomycota, Fungi) Using Illumina and Nanopore Sequence Data.</title>
        <authorList>
            <person name="Ogiso-Tanaka E."/>
            <person name="Itagaki H."/>
            <person name="Hosoya T."/>
            <person name="Hosaka K."/>
        </authorList>
    </citation>
    <scope>NUCLEOTIDE SEQUENCE</scope>
    <source>
        <strain evidence="2">MO-923</strain>
    </source>
</reference>
<accession>A0AAV5AN40</accession>
<evidence type="ECO:0000313" key="2">
    <source>
        <dbReference type="EMBL" id="GJJ16066.1"/>
    </source>
</evidence>
<dbReference type="AlphaFoldDB" id="A0AAV5AN40"/>
<keyword evidence="1" id="KW-0812">Transmembrane</keyword>
<dbReference type="EMBL" id="BPWL01000012">
    <property type="protein sequence ID" value="GJJ16066.1"/>
    <property type="molecule type" value="Genomic_DNA"/>
</dbReference>
<protein>
    <submittedName>
        <fullName evidence="2">Uncharacterized protein</fullName>
    </submittedName>
</protein>
<keyword evidence="3" id="KW-1185">Reference proteome</keyword>
<keyword evidence="1" id="KW-1133">Transmembrane helix</keyword>
<name>A0AAV5AN40_9AGAM</name>
<proteinExistence type="predicted"/>
<sequence length="125" mass="13753">MSTNIPLGSLPEHADRLCTKGLLYSRAYAVAPKNRIITGLLGSLFLMSFGVALSLLRWWKCDTPENNDYTTTRRQQPHEENSASLSVLFIRQGELIISAWSLGDAISFKLARPSVAGSDTNVEIA</sequence>
<dbReference type="Proteomes" id="UP001050691">
    <property type="component" value="Unassembled WGS sequence"/>
</dbReference>